<feature type="compositionally biased region" description="Basic and acidic residues" evidence="1">
    <location>
        <begin position="88"/>
        <end position="100"/>
    </location>
</feature>
<dbReference type="Proteomes" id="UP000504615">
    <property type="component" value="Unplaced"/>
</dbReference>
<feature type="compositionally biased region" description="Basic and acidic residues" evidence="1">
    <location>
        <begin position="165"/>
        <end position="183"/>
    </location>
</feature>
<accession>A0A6I9VYX1</accession>
<evidence type="ECO:0000313" key="3">
    <source>
        <dbReference type="RefSeq" id="XP_011632415.1"/>
    </source>
</evidence>
<dbReference type="AlphaFoldDB" id="A0A6I9VYX1"/>
<proteinExistence type="predicted"/>
<dbReference type="GeneID" id="105424072"/>
<feature type="region of interest" description="Disordered" evidence="1">
    <location>
        <begin position="1"/>
        <end position="183"/>
    </location>
</feature>
<dbReference type="KEGG" id="pbar:105424072"/>
<reference evidence="3" key="1">
    <citation type="submission" date="2025-08" db="UniProtKB">
        <authorList>
            <consortium name="RefSeq"/>
        </authorList>
    </citation>
    <scope>IDENTIFICATION</scope>
</reference>
<organism evidence="2 3">
    <name type="scientific">Pogonomyrmex barbatus</name>
    <name type="common">red harvester ant</name>
    <dbReference type="NCBI Taxonomy" id="144034"/>
    <lineage>
        <taxon>Eukaryota</taxon>
        <taxon>Metazoa</taxon>
        <taxon>Ecdysozoa</taxon>
        <taxon>Arthropoda</taxon>
        <taxon>Hexapoda</taxon>
        <taxon>Insecta</taxon>
        <taxon>Pterygota</taxon>
        <taxon>Neoptera</taxon>
        <taxon>Endopterygota</taxon>
        <taxon>Hymenoptera</taxon>
        <taxon>Apocrita</taxon>
        <taxon>Aculeata</taxon>
        <taxon>Formicoidea</taxon>
        <taxon>Formicidae</taxon>
        <taxon>Myrmicinae</taxon>
        <taxon>Pogonomyrmex</taxon>
    </lineage>
</organism>
<sequence length="183" mass="19313">MGAIPTWGYGPGHSSHPPEKGRVSDPSFPCGCPRLHRPPDPDLGIRPSGPGGPRPETADPASEYVRAAPQSSQKIPPLGGAPFPRHVSSHDARSTQRHGDTPAGTPASLRTGSRPPPIGAAPPGVCSQGRRIPYRPIECGAPEGDPTLYWVTGPRGRTPVLPSGGHKDREPPHDKVAHHEREP</sequence>
<name>A0A6I9VYX1_9HYME</name>
<evidence type="ECO:0000256" key="1">
    <source>
        <dbReference type="SAM" id="MobiDB-lite"/>
    </source>
</evidence>
<dbReference type="RefSeq" id="XP_011632415.1">
    <property type="nucleotide sequence ID" value="XM_011634113.1"/>
</dbReference>
<evidence type="ECO:0000313" key="2">
    <source>
        <dbReference type="Proteomes" id="UP000504615"/>
    </source>
</evidence>
<gene>
    <name evidence="3" type="primary">LOC105424072</name>
</gene>
<keyword evidence="2" id="KW-1185">Reference proteome</keyword>
<protein>
    <submittedName>
        <fullName evidence="3">Proline-rich proteoglycan 2-like</fullName>
    </submittedName>
</protein>